<dbReference type="InterPro" id="IPR005835">
    <property type="entry name" value="NTP_transferase_dom"/>
</dbReference>
<dbReference type="CDD" id="cd02509">
    <property type="entry name" value="GDP-M1P_Guanylyltransferase"/>
    <property type="match status" value="1"/>
</dbReference>
<dbReference type="Pfam" id="PF00483">
    <property type="entry name" value="NTP_transferase"/>
    <property type="match status" value="1"/>
</dbReference>
<evidence type="ECO:0000313" key="2">
    <source>
        <dbReference type="EMBL" id="EEH63722.1"/>
    </source>
</evidence>
<comment type="caution">
    <text evidence="2">The sequence shown here is derived from an EMBL/GenBank/DDBJ whole genome shotgun (WGS) entry which is preliminary data.</text>
</comment>
<protein>
    <submittedName>
        <fullName evidence="2">Nucleotidyl transferase</fullName>
    </submittedName>
</protein>
<evidence type="ECO:0000259" key="1">
    <source>
        <dbReference type="Pfam" id="PF00483"/>
    </source>
</evidence>
<dbReference type="EMBL" id="ACFG01000030">
    <property type="protein sequence ID" value="EEH63722.1"/>
    <property type="molecule type" value="Genomic_DNA"/>
</dbReference>
<reference evidence="2 3" key="1">
    <citation type="submission" date="2009-01" db="EMBL/GenBank/DDBJ databases">
        <authorList>
            <person name="Qin X."/>
            <person name="Bachman B."/>
            <person name="Battles P."/>
            <person name="Bell A."/>
            <person name="Bess C."/>
            <person name="Bickham C."/>
            <person name="Chaboub L."/>
            <person name="Chen D."/>
            <person name="Coyle M."/>
            <person name="Deiros D.R."/>
            <person name="Dinh H."/>
            <person name="Forbes L."/>
            <person name="Fowler G."/>
            <person name="Francisco L."/>
            <person name="Fu Q."/>
            <person name="Gubbala S."/>
            <person name="Hale W."/>
            <person name="Han Y."/>
            <person name="Hemphill L."/>
            <person name="Highlander S.K."/>
            <person name="Hirani K."/>
            <person name="Hogues M."/>
            <person name="Jackson L."/>
            <person name="Jakkamsetti A."/>
            <person name="Javaid M."/>
            <person name="Jiang H."/>
            <person name="Korchina V."/>
            <person name="Kovar C."/>
            <person name="Lara F."/>
            <person name="Lee S."/>
            <person name="Mata R."/>
            <person name="Mathew T."/>
            <person name="Moen C."/>
            <person name="Morales K."/>
            <person name="Munidasa M."/>
            <person name="Nazareth L."/>
            <person name="Ngo R."/>
            <person name="Nguyen L."/>
            <person name="Okwuonu G."/>
            <person name="Ongeri F."/>
            <person name="Patil S."/>
            <person name="Petrosino J."/>
            <person name="Pham C."/>
            <person name="Pham P."/>
            <person name="Pu L.-L."/>
            <person name="Puazo M."/>
            <person name="Raj R."/>
            <person name="Reid J."/>
            <person name="Rouhana J."/>
            <person name="Saada N."/>
            <person name="Shang Y."/>
            <person name="Simmons D."/>
            <person name="Thornton R."/>
            <person name="Warren J."/>
            <person name="Weissenberger G."/>
            <person name="Zhang J."/>
            <person name="Zhang L."/>
            <person name="Zhou C."/>
            <person name="Zhu D."/>
            <person name="Muzny D."/>
            <person name="Worley K."/>
            <person name="Gibbs R."/>
        </authorList>
    </citation>
    <scope>NUCLEOTIDE SEQUENCE [LARGE SCALE GENOMIC DNA]</scope>
    <source>
        <strain evidence="2 3">DSM 15436</strain>
    </source>
</reference>
<name>C0W0Z8_9ACTO</name>
<dbReference type="STRING" id="525245.HMPREF0044_0741"/>
<dbReference type="GO" id="GO:0004475">
    <property type="term" value="F:mannose-1-phosphate guanylyltransferase (GTP) activity"/>
    <property type="evidence" value="ECO:0007669"/>
    <property type="project" value="InterPro"/>
</dbReference>
<dbReference type="SUPFAM" id="SSF159283">
    <property type="entry name" value="Guanosine diphospho-D-mannose pyrophosphorylase/mannose-6-phosphate isomerase linker domain"/>
    <property type="match status" value="1"/>
</dbReference>
<dbReference type="PANTHER" id="PTHR46390:SF1">
    <property type="entry name" value="MANNOSE-1-PHOSPHATE GUANYLYLTRANSFERASE"/>
    <property type="match status" value="1"/>
</dbReference>
<keyword evidence="3" id="KW-1185">Reference proteome</keyword>
<dbReference type="InterPro" id="IPR049577">
    <property type="entry name" value="GMPP_N"/>
</dbReference>
<evidence type="ECO:0000313" key="3">
    <source>
        <dbReference type="Proteomes" id="UP000010301"/>
    </source>
</evidence>
<dbReference type="InterPro" id="IPR051161">
    <property type="entry name" value="Mannose-6P_isomerase_type2"/>
</dbReference>
<dbReference type="HOGENOM" id="CLU_035527_0_1_11"/>
<proteinExistence type="predicted"/>
<organism evidence="2 3">
    <name type="scientific">Gleimia coleocanis DSM 15436</name>
    <dbReference type="NCBI Taxonomy" id="525245"/>
    <lineage>
        <taxon>Bacteria</taxon>
        <taxon>Bacillati</taxon>
        <taxon>Actinomycetota</taxon>
        <taxon>Actinomycetes</taxon>
        <taxon>Actinomycetales</taxon>
        <taxon>Actinomycetaceae</taxon>
        <taxon>Gleimia</taxon>
    </lineage>
</organism>
<dbReference type="eggNOG" id="COG0836">
    <property type="taxonomic scope" value="Bacteria"/>
</dbReference>
<dbReference type="AlphaFoldDB" id="C0W0Z8"/>
<feature type="domain" description="Nucleotidyl transferase" evidence="1">
    <location>
        <begin position="16"/>
        <end position="289"/>
    </location>
</feature>
<keyword evidence="2" id="KW-0808">Transferase</keyword>
<gene>
    <name evidence="2" type="ORF">HMPREF0044_0741</name>
</gene>
<dbReference type="PANTHER" id="PTHR46390">
    <property type="entry name" value="MANNOSE-1-PHOSPHATE GUANYLYLTRANSFERASE"/>
    <property type="match status" value="1"/>
</dbReference>
<accession>C0W0Z8</accession>
<dbReference type="Proteomes" id="UP000010301">
    <property type="component" value="Unassembled WGS sequence"/>
</dbReference>
<sequence>MIFMSELIGVIENFHAIIPAGGAGTRLWPLSRREKPKFLLPLNHPDKSMLQCTVERLLPVAESVTVVTGKKHYDAVVAQVLRYPQVNVIAEPSARDSMAAIGYAAEVLRNRYGDDVMVGSFAADHAITDVALFQKCVRTAVEAAQDRIVTLGIIPDAPSTAYGYIKPVFSTGEVQEVERFVEKPDVFTAASFVQQGYLWNGGIFVMLASLLKRVLDRHHPQLSAGLTALAREDFSAPEFVACWERLTKIAFDYAVAEPAAAEGLVAVVPLPARVGWSDVGDFAALGRVQSAGLGGVALAELAWDGQSVQLLDSVSEGDESRVFATDGTRLLVSVGLGAVHAVITEDVILIAPLEAAQQVKQVVELLENSSESQFL</sequence>
<dbReference type="GO" id="GO:0009298">
    <property type="term" value="P:GDP-mannose biosynthetic process"/>
    <property type="evidence" value="ECO:0007669"/>
    <property type="project" value="TreeGrafter"/>
</dbReference>
<dbReference type="Gene3D" id="3.90.550.10">
    <property type="entry name" value="Spore Coat Polysaccharide Biosynthesis Protein SpsA, Chain A"/>
    <property type="match status" value="1"/>
</dbReference>
<dbReference type="SUPFAM" id="SSF53448">
    <property type="entry name" value="Nucleotide-diphospho-sugar transferases"/>
    <property type="match status" value="1"/>
</dbReference>
<dbReference type="InterPro" id="IPR029044">
    <property type="entry name" value="Nucleotide-diphossugar_trans"/>
</dbReference>